<protein>
    <recommendedName>
        <fullName evidence="4">Selenoprotein H</fullName>
    </recommendedName>
</protein>
<name>A0ABD3DU75_9LAMI</name>
<dbReference type="PANTHER" id="PTHR33638">
    <property type="entry name" value="SELENOPROTEIN H"/>
    <property type="match status" value="1"/>
</dbReference>
<dbReference type="PANTHER" id="PTHR33638:SF1">
    <property type="entry name" value="SELENOPROTEIN H"/>
    <property type="match status" value="1"/>
</dbReference>
<proteinExistence type="predicted"/>
<comment type="caution">
    <text evidence="2">The sequence shown here is derived from an EMBL/GenBank/DDBJ whole genome shotgun (WGS) entry which is preliminary data.</text>
</comment>
<accession>A0ABD3DU75</accession>
<evidence type="ECO:0008006" key="4">
    <source>
        <dbReference type="Google" id="ProtNLM"/>
    </source>
</evidence>
<dbReference type="Proteomes" id="UP001632038">
    <property type="component" value="Unassembled WGS sequence"/>
</dbReference>
<feature type="compositionally biased region" description="Low complexity" evidence="1">
    <location>
        <begin position="62"/>
        <end position="85"/>
    </location>
</feature>
<keyword evidence="3" id="KW-1185">Reference proteome</keyword>
<evidence type="ECO:0000313" key="3">
    <source>
        <dbReference type="Proteomes" id="UP001632038"/>
    </source>
</evidence>
<evidence type="ECO:0000256" key="1">
    <source>
        <dbReference type="SAM" id="MobiDB-lite"/>
    </source>
</evidence>
<organism evidence="2 3">
    <name type="scientific">Castilleja foliolosa</name>
    <dbReference type="NCBI Taxonomy" id="1961234"/>
    <lineage>
        <taxon>Eukaryota</taxon>
        <taxon>Viridiplantae</taxon>
        <taxon>Streptophyta</taxon>
        <taxon>Embryophyta</taxon>
        <taxon>Tracheophyta</taxon>
        <taxon>Spermatophyta</taxon>
        <taxon>Magnoliopsida</taxon>
        <taxon>eudicotyledons</taxon>
        <taxon>Gunneridae</taxon>
        <taxon>Pentapetalae</taxon>
        <taxon>asterids</taxon>
        <taxon>lamiids</taxon>
        <taxon>Lamiales</taxon>
        <taxon>Orobanchaceae</taxon>
        <taxon>Pedicularideae</taxon>
        <taxon>Castillejinae</taxon>
        <taxon>Castilleja</taxon>
    </lineage>
</organism>
<feature type="region of interest" description="Disordered" evidence="1">
    <location>
        <begin position="1"/>
        <end position="85"/>
    </location>
</feature>
<dbReference type="InterPro" id="IPR052674">
    <property type="entry name" value="SelWTH-like"/>
</dbReference>
<gene>
    <name evidence="2" type="ORF">CASFOL_010828</name>
</gene>
<feature type="compositionally biased region" description="Basic and acidic residues" evidence="1">
    <location>
        <begin position="15"/>
        <end position="31"/>
    </location>
</feature>
<dbReference type="AlphaFoldDB" id="A0ABD3DU75"/>
<sequence>MAPKRKTTATTRNAARAETRATRSAIRRREAILTPFVDNPQPRKKRKVETPDPAPVAPAPAPAAVAPSPAAVAPSPAAGAPSPAAVASSPAAVASSPAAGASSPAAGASSPAAVKTVIIEHCLENDSFKKKAEQIRKGLEKGLEKAVSEVKVVVNPEVPRKGCFEIREEGGDAFVSLLDIETPFNEVKAVNVKKVVAEIVGKLK</sequence>
<feature type="compositionally biased region" description="Pro residues" evidence="1">
    <location>
        <begin position="52"/>
        <end position="61"/>
    </location>
</feature>
<reference evidence="3" key="1">
    <citation type="journal article" date="2024" name="IScience">
        <title>Strigolactones Initiate the Formation of Haustorium-like Structures in Castilleja.</title>
        <authorList>
            <person name="Buerger M."/>
            <person name="Peterson D."/>
            <person name="Chory J."/>
        </authorList>
    </citation>
    <scope>NUCLEOTIDE SEQUENCE [LARGE SCALE GENOMIC DNA]</scope>
</reference>
<evidence type="ECO:0000313" key="2">
    <source>
        <dbReference type="EMBL" id="KAL3645648.1"/>
    </source>
</evidence>
<dbReference type="EMBL" id="JAVIJP010000013">
    <property type="protein sequence ID" value="KAL3645648.1"/>
    <property type="molecule type" value="Genomic_DNA"/>
</dbReference>